<dbReference type="InterPro" id="IPR015421">
    <property type="entry name" value="PyrdxlP-dep_Trfase_major"/>
</dbReference>
<dbReference type="PROSITE" id="PS00096">
    <property type="entry name" value="SHMT"/>
    <property type="match status" value="1"/>
</dbReference>
<evidence type="ECO:0000256" key="8">
    <source>
        <dbReference type="PIRSR" id="PIRSR000412-50"/>
    </source>
</evidence>
<keyword evidence="7 8" id="KW-0663">Pyridoxal phosphate</keyword>
<dbReference type="UniPathway" id="UPA00193"/>
<keyword evidence="5 9" id="KW-0554">One-carbon metabolism</keyword>
<dbReference type="InterPro" id="IPR039429">
    <property type="entry name" value="SHMT-like_dom"/>
</dbReference>
<comment type="function">
    <text evidence="9">Interconversion of serine and glycine.</text>
</comment>
<dbReference type="CDD" id="cd00378">
    <property type="entry name" value="SHMT"/>
    <property type="match status" value="1"/>
</dbReference>
<comment type="pathway">
    <text evidence="3 9">One-carbon metabolism; tetrahydrofolate interconversion.</text>
</comment>
<dbReference type="InterPro" id="IPR015422">
    <property type="entry name" value="PyrdxlP-dep_Trfase_small"/>
</dbReference>
<evidence type="ECO:0000256" key="9">
    <source>
        <dbReference type="RuleBase" id="RU000585"/>
    </source>
</evidence>
<dbReference type="Proteomes" id="UP000266861">
    <property type="component" value="Unassembled WGS sequence"/>
</dbReference>
<dbReference type="PIRSF" id="PIRSF000412">
    <property type="entry name" value="SHMT"/>
    <property type="match status" value="1"/>
</dbReference>
<dbReference type="GO" id="GO:0019264">
    <property type="term" value="P:glycine biosynthetic process from serine"/>
    <property type="evidence" value="ECO:0007669"/>
    <property type="project" value="InterPro"/>
</dbReference>
<comment type="catalytic activity">
    <reaction evidence="1 9">
        <text>(6R)-5,10-methylene-5,6,7,8-tetrahydrofolate + glycine + H2O = (6S)-5,6,7,8-tetrahydrofolate + L-serine</text>
        <dbReference type="Rhea" id="RHEA:15481"/>
        <dbReference type="ChEBI" id="CHEBI:15377"/>
        <dbReference type="ChEBI" id="CHEBI:15636"/>
        <dbReference type="ChEBI" id="CHEBI:33384"/>
        <dbReference type="ChEBI" id="CHEBI:57305"/>
        <dbReference type="ChEBI" id="CHEBI:57453"/>
        <dbReference type="EC" id="2.1.2.1"/>
    </reaction>
</comment>
<dbReference type="EMBL" id="PQFF01000359">
    <property type="protein sequence ID" value="RHZ56324.1"/>
    <property type="molecule type" value="Genomic_DNA"/>
</dbReference>
<evidence type="ECO:0000256" key="6">
    <source>
        <dbReference type="ARBA" id="ARBA00022679"/>
    </source>
</evidence>
<protein>
    <recommendedName>
        <fullName evidence="9">Serine hydroxymethyltransferase</fullName>
        <ecNumber evidence="9">2.1.2.1</ecNumber>
    </recommendedName>
</protein>
<reference evidence="11 12" key="1">
    <citation type="submission" date="2018-08" db="EMBL/GenBank/DDBJ databases">
        <title>Genome and evolution of the arbuscular mycorrhizal fungus Diversispora epigaea (formerly Glomus versiforme) and its bacterial endosymbionts.</title>
        <authorList>
            <person name="Sun X."/>
            <person name="Fei Z."/>
            <person name="Harrison M."/>
        </authorList>
    </citation>
    <scope>NUCLEOTIDE SEQUENCE [LARGE SCALE GENOMIC DNA]</scope>
    <source>
        <strain evidence="11 12">IT104</strain>
    </source>
</reference>
<evidence type="ECO:0000256" key="4">
    <source>
        <dbReference type="ARBA" id="ARBA00006376"/>
    </source>
</evidence>
<evidence type="ECO:0000259" key="10">
    <source>
        <dbReference type="Pfam" id="PF00464"/>
    </source>
</evidence>
<dbReference type="OrthoDB" id="10265628at2759"/>
<dbReference type="PANTHER" id="PTHR11680:SF28">
    <property type="entry name" value="SERINE HYDROXYMETHYLTRANSFERASE, MITOCHONDRIAL"/>
    <property type="match status" value="1"/>
</dbReference>
<accession>A0A397H3P1</accession>
<dbReference type="PANTHER" id="PTHR11680">
    <property type="entry name" value="SERINE HYDROXYMETHYLTRANSFERASE"/>
    <property type="match status" value="1"/>
</dbReference>
<dbReference type="GO" id="GO:0030170">
    <property type="term" value="F:pyridoxal phosphate binding"/>
    <property type="evidence" value="ECO:0007669"/>
    <property type="project" value="InterPro"/>
</dbReference>
<name>A0A397H3P1_9GLOM</name>
<evidence type="ECO:0000313" key="12">
    <source>
        <dbReference type="Proteomes" id="UP000266861"/>
    </source>
</evidence>
<evidence type="ECO:0000256" key="3">
    <source>
        <dbReference type="ARBA" id="ARBA00004777"/>
    </source>
</evidence>
<dbReference type="SUPFAM" id="SSF53383">
    <property type="entry name" value="PLP-dependent transferases"/>
    <property type="match status" value="1"/>
</dbReference>
<keyword evidence="12" id="KW-1185">Reference proteome</keyword>
<dbReference type="Gene3D" id="3.40.640.10">
    <property type="entry name" value="Type I PLP-dependent aspartate aminotransferase-like (Major domain)"/>
    <property type="match status" value="1"/>
</dbReference>
<dbReference type="InterPro" id="IPR001085">
    <property type="entry name" value="Ser_HO-MeTrfase"/>
</dbReference>
<evidence type="ECO:0000256" key="7">
    <source>
        <dbReference type="ARBA" id="ARBA00022898"/>
    </source>
</evidence>
<feature type="modified residue" description="N6-(pyridoxal phosphate)lysine" evidence="8">
    <location>
        <position position="275"/>
    </location>
</feature>
<dbReference type="GO" id="GO:0005739">
    <property type="term" value="C:mitochondrion"/>
    <property type="evidence" value="ECO:0007669"/>
    <property type="project" value="TreeGrafter"/>
</dbReference>
<dbReference type="STRING" id="1348612.A0A397H3P1"/>
<evidence type="ECO:0000256" key="5">
    <source>
        <dbReference type="ARBA" id="ARBA00022563"/>
    </source>
</evidence>
<evidence type="ECO:0000313" key="11">
    <source>
        <dbReference type="EMBL" id="RHZ56324.1"/>
    </source>
</evidence>
<dbReference type="Gene3D" id="3.90.1150.10">
    <property type="entry name" value="Aspartate Aminotransferase, domain 1"/>
    <property type="match status" value="1"/>
</dbReference>
<dbReference type="HAMAP" id="MF_00051">
    <property type="entry name" value="SHMT"/>
    <property type="match status" value="1"/>
</dbReference>
<gene>
    <name evidence="11" type="ORF">Glove_402g29</name>
</gene>
<dbReference type="FunFam" id="3.40.640.10:FF:000097">
    <property type="entry name" value="Serine hydroxymethyltransferase"/>
    <property type="match status" value="1"/>
</dbReference>
<sequence>MLRQSLLKTNNTFARVLKSKSSLKVLARGYVSPQIQQEYLNLRLSEMDPEVFDIIEREKKRQRESIVLIPSENFTSRAVMEALGSVMQNKYSEGYPGARYYGGNEFIDKSESLCQKRALEAFGLNGSEWGVNVQALSGAPANLYVYSAILKPHERLMGLDLPHGGHLSHGYQTETKKISAVSSYFETLPYRVNEKTGIIDYDALEASAILYRPKIIIAGASAYPRNFDYARMKQIADKVNAYLMADIAHISGLISAGVLPSPFAFADIVTTTTHKSLRGPRGALIFYRKGTRTIDKKGKNVVYELETPINQSVFPGHQGGPHNHTIAAISVSLEQTKHSIFKEYQRQILKNSFAFAKAFKKHGYDLVSGGTDTHLVLVDLKNKNIDGARVEHILEMINIAVNKNTVPGDSSAFIPGGIRVGTPAMTTRGFVESDFEKVVEFIHQGILLTIDINKRISRTRIRDFKDFMEERAPDPLLEELKQNVTDFARRFPTIGFKEREMKFAQDTNKR</sequence>
<evidence type="ECO:0000256" key="2">
    <source>
        <dbReference type="ARBA" id="ARBA00001933"/>
    </source>
</evidence>
<dbReference type="GO" id="GO:0004372">
    <property type="term" value="F:glycine hydroxymethyltransferase activity"/>
    <property type="evidence" value="ECO:0007669"/>
    <property type="project" value="UniProtKB-EC"/>
</dbReference>
<dbReference type="InterPro" id="IPR015424">
    <property type="entry name" value="PyrdxlP-dep_Trfase"/>
</dbReference>
<dbReference type="InterPro" id="IPR049943">
    <property type="entry name" value="Ser_HO-MeTrfase-like"/>
</dbReference>
<comment type="cofactor">
    <cofactor evidence="2 8 9">
        <name>pyridoxal 5'-phosphate</name>
        <dbReference type="ChEBI" id="CHEBI:597326"/>
    </cofactor>
</comment>
<comment type="similarity">
    <text evidence="4 9">Belongs to the SHMT family.</text>
</comment>
<dbReference type="Pfam" id="PF00464">
    <property type="entry name" value="SHMT"/>
    <property type="match status" value="1"/>
</dbReference>
<proteinExistence type="inferred from homology"/>
<dbReference type="GO" id="GO:0035999">
    <property type="term" value="P:tetrahydrofolate interconversion"/>
    <property type="evidence" value="ECO:0007669"/>
    <property type="project" value="UniProtKB-UniPathway"/>
</dbReference>
<keyword evidence="6 9" id="KW-0808">Transferase</keyword>
<feature type="domain" description="Serine hydroxymethyltransferase-like" evidence="10">
    <location>
        <begin position="44"/>
        <end position="442"/>
    </location>
</feature>
<dbReference type="NCBIfam" id="NF000586">
    <property type="entry name" value="PRK00011.1"/>
    <property type="match status" value="1"/>
</dbReference>
<dbReference type="EC" id="2.1.2.1" evidence="9"/>
<dbReference type="AlphaFoldDB" id="A0A397H3P1"/>
<evidence type="ECO:0000256" key="1">
    <source>
        <dbReference type="ARBA" id="ARBA00001528"/>
    </source>
</evidence>
<dbReference type="InterPro" id="IPR019798">
    <property type="entry name" value="Ser_HO-MeTrfase_PLP_BS"/>
</dbReference>
<comment type="caution">
    <text evidence="11">The sequence shown here is derived from an EMBL/GenBank/DDBJ whole genome shotgun (WGS) entry which is preliminary data.</text>
</comment>
<organism evidence="11 12">
    <name type="scientific">Diversispora epigaea</name>
    <dbReference type="NCBI Taxonomy" id="1348612"/>
    <lineage>
        <taxon>Eukaryota</taxon>
        <taxon>Fungi</taxon>
        <taxon>Fungi incertae sedis</taxon>
        <taxon>Mucoromycota</taxon>
        <taxon>Glomeromycotina</taxon>
        <taxon>Glomeromycetes</taxon>
        <taxon>Diversisporales</taxon>
        <taxon>Diversisporaceae</taxon>
        <taxon>Diversispora</taxon>
    </lineage>
</organism>